<reference evidence="2" key="1">
    <citation type="submission" date="2016-11" db="UniProtKB">
        <authorList>
            <consortium name="WormBaseParasite"/>
        </authorList>
    </citation>
    <scope>IDENTIFICATION</scope>
</reference>
<sequence length="151" mass="16502">LASSLRRWAPSALGGARLAAAAEAEAAASLPADNVRVTISSATMLMITWPVRDLLVLSKLWPNCTATCWRCWIPLCSGWANVADETRAVVHRRLLSQCQSLLTCPEPLWARQLSPLGNVWPIAVAIVALNLQVSVRNVVKNVDTQRFHHGD</sequence>
<accession>A0A1I8F6T2</accession>
<keyword evidence="1" id="KW-1185">Reference proteome</keyword>
<dbReference type="WBParaSite" id="maker-unitig_21308-snap-gene-0.3-mRNA-1">
    <property type="protein sequence ID" value="maker-unitig_21308-snap-gene-0.3-mRNA-1"/>
    <property type="gene ID" value="maker-unitig_21308-snap-gene-0.3"/>
</dbReference>
<dbReference type="AlphaFoldDB" id="A0A1I8F6T2"/>
<evidence type="ECO:0000313" key="1">
    <source>
        <dbReference type="Proteomes" id="UP000095280"/>
    </source>
</evidence>
<organism evidence="1 2">
    <name type="scientific">Macrostomum lignano</name>
    <dbReference type="NCBI Taxonomy" id="282301"/>
    <lineage>
        <taxon>Eukaryota</taxon>
        <taxon>Metazoa</taxon>
        <taxon>Spiralia</taxon>
        <taxon>Lophotrochozoa</taxon>
        <taxon>Platyhelminthes</taxon>
        <taxon>Rhabditophora</taxon>
        <taxon>Macrostomorpha</taxon>
        <taxon>Macrostomida</taxon>
        <taxon>Macrostomidae</taxon>
        <taxon>Macrostomum</taxon>
    </lineage>
</organism>
<name>A0A1I8F6T2_9PLAT</name>
<dbReference type="Proteomes" id="UP000095280">
    <property type="component" value="Unplaced"/>
</dbReference>
<proteinExistence type="predicted"/>
<protein>
    <submittedName>
        <fullName evidence="2">ABC2_membrane domain-containing protein</fullName>
    </submittedName>
</protein>
<evidence type="ECO:0000313" key="2">
    <source>
        <dbReference type="WBParaSite" id="maker-unitig_21308-snap-gene-0.3-mRNA-1"/>
    </source>
</evidence>